<dbReference type="EMBL" id="QPKV01000012">
    <property type="protein sequence ID" value="RDC54601.1"/>
    <property type="molecule type" value="Genomic_DNA"/>
</dbReference>
<evidence type="ECO:0000313" key="11">
    <source>
        <dbReference type="Proteomes" id="UP000253961"/>
    </source>
</evidence>
<dbReference type="InterPro" id="IPR037066">
    <property type="entry name" value="Plug_dom_sf"/>
</dbReference>
<dbReference type="NCBIfam" id="TIGR04057">
    <property type="entry name" value="SusC_RagA_signa"/>
    <property type="match status" value="1"/>
</dbReference>
<sequence length="1076" mass="119938">MMANHFNTRKMKWNFLLFCMALIIIILSAITAFAQEANVLKGKVTDFDGNVIPASVRSRKNMTIVDEAGNFTLGKVNPGDTIRITATGYKTIFRIYSINEKFISVKMTDDSQQLEEVTVQTGYQTLKPNEVNGTISSISEKALGERTGSNILERIIGQSSGLMLQVGKSNNNPQNKTNISIRGLGTINGPLDPLIVLDGFIYEGDISNINPNDVENVSVLKDAAAASIWGAMAGNGVIVITTKRGRQNQPMQIAFGANVLVQDLPRFNSIRQMNSSDYIAFEKQLFESGYFNDRISTTPWLALTPVVEVLLARRNGQISQSTADARINLLAGNNTQQSYLDNFYTRGILQQYSLNLKGGSERNTYLLSAAYDQNRGEVYNTSGKLNLHFANDFKVLEKLNLSTNVYYTNFTGKTGRPANGYLSAGGRYPPYLDFAQAGGLATEFRSAYTDTLAKGRLLDWKFYPTEDYKHDYTDSRSQDLFANVGFRYQIVKGLNLQVNYQYQRQSSDIERTSDEQSYAARNLINSFSQVNASTGIVTYPVPRGGILNSSSSVVNSQTGRAQFNYNNVFGLHSINAIFGAEARSANTSSRGSRRLGYQSDPLYFTPVDEVGLYRQYLTGFSSQIGSVNTLTQTAYRFISMYANFAYSFKGRYLLSGSIRRDGSNIFGADINDKWKPLWSSGIGWKISDESFYNLRWLPVLRLTTTFGYSGNVDLTKTASPIATYGTNALTGFPITRINAINNPDLKWEQLSQVDMKLDFELPKQILTGSFSYYVKTGTDLYGITGYDYTSWGARDVITKNVANMRGEGIDLDLHSKNLKTGNFSWGTDLYFSYNTSKTTKYKSRDNSSAFYNLLTAGNAITPIEGYPLYAVAAYKWGGLDSKGNPQGYLNGKLSTDYESIADESFNTGNNVTFLGSASPTYFGSLINTLSFRGFSLSVNINYKLGYKVRKPALAYSTLIETGQGNYEYESRWQKPGDENVTNVPSFIYPAPSVRDAFYSKSEINVMSGDHIRLDYIRFGYTLNTVQWKFPFRNLEVYAGLQNVGLLWKANHFGYDPDYSNILPPSRQLSFGIKGAF</sequence>
<evidence type="ECO:0000256" key="2">
    <source>
        <dbReference type="ARBA" id="ARBA00022448"/>
    </source>
</evidence>
<evidence type="ECO:0000313" key="10">
    <source>
        <dbReference type="EMBL" id="RDC54601.1"/>
    </source>
</evidence>
<evidence type="ECO:0000256" key="8">
    <source>
        <dbReference type="SAM" id="SignalP"/>
    </source>
</evidence>
<dbReference type="PROSITE" id="PS52016">
    <property type="entry name" value="TONB_DEPENDENT_REC_3"/>
    <property type="match status" value="1"/>
</dbReference>
<comment type="caution">
    <text evidence="10">The sequence shown here is derived from an EMBL/GenBank/DDBJ whole genome shotgun (WGS) entry which is preliminary data.</text>
</comment>
<comment type="subcellular location">
    <subcellularLocation>
        <location evidence="1 7">Cell outer membrane</location>
        <topology evidence="1 7">Multi-pass membrane protein</topology>
    </subcellularLocation>
</comment>
<feature type="signal peptide" evidence="8">
    <location>
        <begin position="1"/>
        <end position="34"/>
    </location>
</feature>
<dbReference type="SUPFAM" id="SSF56935">
    <property type="entry name" value="Porins"/>
    <property type="match status" value="1"/>
</dbReference>
<dbReference type="InterPro" id="IPR036942">
    <property type="entry name" value="Beta-barrel_TonB_sf"/>
</dbReference>
<dbReference type="GO" id="GO:0009279">
    <property type="term" value="C:cell outer membrane"/>
    <property type="evidence" value="ECO:0007669"/>
    <property type="project" value="UniProtKB-SubCell"/>
</dbReference>
<gene>
    <name evidence="10" type="ORF">DU508_20480</name>
</gene>
<proteinExistence type="inferred from homology"/>
<dbReference type="Gene3D" id="2.170.130.10">
    <property type="entry name" value="TonB-dependent receptor, plug domain"/>
    <property type="match status" value="1"/>
</dbReference>
<keyword evidence="5 7" id="KW-0472">Membrane</keyword>
<comment type="similarity">
    <text evidence="7">Belongs to the TonB-dependent receptor family.</text>
</comment>
<evidence type="ECO:0000256" key="7">
    <source>
        <dbReference type="PROSITE-ProRule" id="PRU01360"/>
    </source>
</evidence>
<dbReference type="InterPro" id="IPR012910">
    <property type="entry name" value="Plug_dom"/>
</dbReference>
<feature type="chain" id="PRO_5016711689" evidence="8">
    <location>
        <begin position="35"/>
        <end position="1076"/>
    </location>
</feature>
<dbReference type="InterPro" id="IPR023996">
    <property type="entry name" value="TonB-dep_OMP_SusC/RagA"/>
</dbReference>
<dbReference type="SUPFAM" id="SSF49464">
    <property type="entry name" value="Carboxypeptidase regulatory domain-like"/>
    <property type="match status" value="1"/>
</dbReference>
<keyword evidence="11" id="KW-1185">Reference proteome</keyword>
<keyword evidence="3 7" id="KW-1134">Transmembrane beta strand</keyword>
<reference evidence="10 11" key="1">
    <citation type="submission" date="2018-07" db="EMBL/GenBank/DDBJ databases">
        <title>Pedobacter sp. nov., isolated from soil.</title>
        <authorList>
            <person name="Zhou L.Y."/>
            <person name="Du Z.J."/>
        </authorList>
    </citation>
    <scope>NUCLEOTIDE SEQUENCE [LARGE SCALE GENOMIC DNA]</scope>
    <source>
        <strain evidence="10 11">JDX94</strain>
    </source>
</reference>
<dbReference type="Gene3D" id="2.40.170.20">
    <property type="entry name" value="TonB-dependent receptor, beta-barrel domain"/>
    <property type="match status" value="1"/>
</dbReference>
<dbReference type="InterPro" id="IPR039426">
    <property type="entry name" value="TonB-dep_rcpt-like"/>
</dbReference>
<evidence type="ECO:0000256" key="6">
    <source>
        <dbReference type="ARBA" id="ARBA00023237"/>
    </source>
</evidence>
<evidence type="ECO:0000256" key="1">
    <source>
        <dbReference type="ARBA" id="ARBA00004571"/>
    </source>
</evidence>
<dbReference type="InterPro" id="IPR008969">
    <property type="entry name" value="CarboxyPept-like_regulatory"/>
</dbReference>
<evidence type="ECO:0000256" key="4">
    <source>
        <dbReference type="ARBA" id="ARBA00022692"/>
    </source>
</evidence>
<protein>
    <submittedName>
        <fullName evidence="10">SusC/RagA family TonB-linked outer membrane protein</fullName>
    </submittedName>
</protein>
<dbReference type="Proteomes" id="UP000253961">
    <property type="component" value="Unassembled WGS sequence"/>
</dbReference>
<accession>A0A369PPQ6</accession>
<dbReference type="NCBIfam" id="TIGR04056">
    <property type="entry name" value="OMP_RagA_SusC"/>
    <property type="match status" value="1"/>
</dbReference>
<keyword evidence="4 7" id="KW-0812">Transmembrane</keyword>
<keyword evidence="6 7" id="KW-0998">Cell outer membrane</keyword>
<dbReference type="Pfam" id="PF07715">
    <property type="entry name" value="Plug"/>
    <property type="match status" value="1"/>
</dbReference>
<evidence type="ECO:0000259" key="9">
    <source>
        <dbReference type="Pfam" id="PF07715"/>
    </source>
</evidence>
<feature type="domain" description="TonB-dependent receptor plug" evidence="9">
    <location>
        <begin position="129"/>
        <end position="237"/>
    </location>
</feature>
<keyword evidence="2 7" id="KW-0813">Transport</keyword>
<keyword evidence="8" id="KW-0732">Signal</keyword>
<evidence type="ECO:0000256" key="5">
    <source>
        <dbReference type="ARBA" id="ARBA00023136"/>
    </source>
</evidence>
<dbReference type="AlphaFoldDB" id="A0A369PPQ6"/>
<organism evidence="10 11">
    <name type="scientific">Pedobacter chinensis</name>
    <dbReference type="NCBI Taxonomy" id="2282421"/>
    <lineage>
        <taxon>Bacteria</taxon>
        <taxon>Pseudomonadati</taxon>
        <taxon>Bacteroidota</taxon>
        <taxon>Sphingobacteriia</taxon>
        <taxon>Sphingobacteriales</taxon>
        <taxon>Sphingobacteriaceae</taxon>
        <taxon>Pedobacter</taxon>
    </lineage>
</organism>
<evidence type="ECO:0000256" key="3">
    <source>
        <dbReference type="ARBA" id="ARBA00022452"/>
    </source>
</evidence>
<name>A0A369PPQ6_9SPHI</name>
<dbReference type="InterPro" id="IPR023997">
    <property type="entry name" value="TonB-dep_OMP_SusC/RagA_CS"/>
</dbReference>